<organism evidence="1">
    <name type="scientific">Arundo donax</name>
    <name type="common">Giant reed</name>
    <name type="synonym">Donax arundinaceus</name>
    <dbReference type="NCBI Taxonomy" id="35708"/>
    <lineage>
        <taxon>Eukaryota</taxon>
        <taxon>Viridiplantae</taxon>
        <taxon>Streptophyta</taxon>
        <taxon>Embryophyta</taxon>
        <taxon>Tracheophyta</taxon>
        <taxon>Spermatophyta</taxon>
        <taxon>Magnoliopsida</taxon>
        <taxon>Liliopsida</taxon>
        <taxon>Poales</taxon>
        <taxon>Poaceae</taxon>
        <taxon>PACMAD clade</taxon>
        <taxon>Arundinoideae</taxon>
        <taxon>Arundineae</taxon>
        <taxon>Arundo</taxon>
    </lineage>
</organism>
<name>A0A0A9FN62_ARUDO</name>
<reference evidence="1" key="2">
    <citation type="journal article" date="2015" name="Data Brief">
        <title>Shoot transcriptome of the giant reed, Arundo donax.</title>
        <authorList>
            <person name="Barrero R.A."/>
            <person name="Guerrero F.D."/>
            <person name="Moolhuijzen P."/>
            <person name="Goolsby J.A."/>
            <person name="Tidwell J."/>
            <person name="Bellgard S.E."/>
            <person name="Bellgard M.I."/>
        </authorList>
    </citation>
    <scope>NUCLEOTIDE SEQUENCE</scope>
    <source>
        <tissue evidence="1">Shoot tissue taken approximately 20 cm above the soil surface</tissue>
    </source>
</reference>
<reference evidence="1" key="1">
    <citation type="submission" date="2014-09" db="EMBL/GenBank/DDBJ databases">
        <authorList>
            <person name="Magalhaes I.L.F."/>
            <person name="Oliveira U."/>
            <person name="Santos F.R."/>
            <person name="Vidigal T.H.D.A."/>
            <person name="Brescovit A.D."/>
            <person name="Santos A.J."/>
        </authorList>
    </citation>
    <scope>NUCLEOTIDE SEQUENCE</scope>
    <source>
        <tissue evidence="1">Shoot tissue taken approximately 20 cm above the soil surface</tissue>
    </source>
</reference>
<sequence>MVILKEPNLMMIPRTLTMFRYNLIHIMAMLKVTIFCEMCMERKSLEPTNVIGRLLESLQHKTIENHIPDYRMQRFRLMQV</sequence>
<evidence type="ECO:0000313" key="1">
    <source>
        <dbReference type="EMBL" id="JAE09738.1"/>
    </source>
</evidence>
<accession>A0A0A9FN62</accession>
<protein>
    <submittedName>
        <fullName evidence="1">Uncharacterized protein</fullName>
    </submittedName>
</protein>
<dbReference type="AlphaFoldDB" id="A0A0A9FN62"/>
<dbReference type="EMBL" id="GBRH01188158">
    <property type="protein sequence ID" value="JAE09738.1"/>
    <property type="molecule type" value="Transcribed_RNA"/>
</dbReference>
<proteinExistence type="predicted"/>